<organism evidence="14 15">
    <name type="scientific">Torulaspora globosa</name>
    <dbReference type="NCBI Taxonomy" id="48254"/>
    <lineage>
        <taxon>Eukaryota</taxon>
        <taxon>Fungi</taxon>
        <taxon>Dikarya</taxon>
        <taxon>Ascomycota</taxon>
        <taxon>Saccharomycotina</taxon>
        <taxon>Saccharomycetes</taxon>
        <taxon>Saccharomycetales</taxon>
        <taxon>Saccharomycetaceae</taxon>
        <taxon>Torulaspora</taxon>
    </lineage>
</organism>
<evidence type="ECO:0000256" key="10">
    <source>
        <dbReference type="SAM" id="Coils"/>
    </source>
</evidence>
<keyword evidence="7" id="KW-0333">Golgi apparatus</keyword>
<evidence type="ECO:0000259" key="12">
    <source>
        <dbReference type="Pfam" id="PF08172"/>
    </source>
</evidence>
<feature type="transmembrane region" description="Helical" evidence="11">
    <location>
        <begin position="591"/>
        <end position="612"/>
    </location>
</feature>
<reference evidence="14 15" key="1">
    <citation type="submission" date="2020-06" db="EMBL/GenBank/DDBJ databases">
        <title>The yeast mating-type switching endonuclease HO is a domesticated member of an unorthodox homing genetic element family.</title>
        <authorList>
            <person name="Coughlan A.Y."/>
            <person name="Lombardi L."/>
            <person name="Braun-Galleani S."/>
            <person name="Martos A.R."/>
            <person name="Galeote V."/>
            <person name="Bigey F."/>
            <person name="Dequin S."/>
            <person name="Byrne K.P."/>
            <person name="Wolfe K.H."/>
        </authorList>
    </citation>
    <scope>NUCLEOTIDE SEQUENCE [LARGE SCALE GENOMIC DNA]</scope>
    <source>
        <strain evidence="14 15">CBS2947</strain>
    </source>
</reference>
<evidence type="ECO:0000256" key="9">
    <source>
        <dbReference type="ARBA" id="ARBA00023136"/>
    </source>
</evidence>
<evidence type="ECO:0000256" key="8">
    <source>
        <dbReference type="ARBA" id="ARBA00023054"/>
    </source>
</evidence>
<keyword evidence="15" id="KW-1185">Reference proteome</keyword>
<keyword evidence="6 11" id="KW-1133">Transmembrane helix</keyword>
<evidence type="ECO:0000313" key="15">
    <source>
        <dbReference type="Proteomes" id="UP000510647"/>
    </source>
</evidence>
<dbReference type="AlphaFoldDB" id="A0A7H9HJ76"/>
<evidence type="ECO:0000256" key="11">
    <source>
        <dbReference type="SAM" id="Phobius"/>
    </source>
</evidence>
<dbReference type="Pfam" id="PF25398">
    <property type="entry name" value="CUX1_N"/>
    <property type="match status" value="1"/>
</dbReference>
<comment type="similarity">
    <text evidence="2">Belongs to the CASP family.</text>
</comment>
<evidence type="ECO:0000256" key="1">
    <source>
        <dbReference type="ARBA" id="ARBA00004409"/>
    </source>
</evidence>
<feature type="coiled-coil region" evidence="10">
    <location>
        <begin position="63"/>
        <end position="90"/>
    </location>
</feature>
<keyword evidence="4" id="KW-0813">Transport</keyword>
<sequence>MMDLSVYRHAVDLWTKADLSSLQSKLDKDIIEIKEKESQFLESRKSLASETKIFKKLSSDEKLANINKIIKHYQQEIDNLTKRSKNCEVVLLDLYGKICEAPDPTPLMLHSVDKLSQVDDSSVLKQQVEDLEDKLAKYADYDNLKARLLDLEQNSAVTLARRLTAKEQEVSSRWEEKQRNWDEREAKLLSQVENLEKRLSEGSKGTDEDLSHDNLTARNLLEQELDSVQSRVFQLEQRNEELNGALAKATSTAEQESQLQAKENKIRQLESENALLSASSEREHKQLKKIEKELGEKLSNLQAEVNSYKSEVNSTRMKLENYSDYVQIKEELSALKRIEFGADGNDEEDADGQTSLESGIISANKKLQGTLADLRSKFADCEEENNKLKGQISDLQNKLTQSETLNRKLEADLDKIEEVDQKFNDTASMMSGVTRQMNNRWGKLSPTSSIVGIPEEQETAATFGNNTILPIITKQRDRLRNRNTELEKNMRQLSNDKNKLKGELTKLQADNAKLYERIRYLSRSSGNTGDASIANIDTEAQYGQIFEDSINPLTNLKKKEMEYYRRNKLSIWEKMFLSFARIVLANKTTRILFLFYCFGIHGLIFMMSIYVINLSGYMTPEVGIVQSSASRASKIVANQDM</sequence>
<dbReference type="Pfam" id="PF08172">
    <property type="entry name" value="CASP_C"/>
    <property type="match status" value="1"/>
</dbReference>
<evidence type="ECO:0000313" key="14">
    <source>
        <dbReference type="EMBL" id="QLQ77948.1"/>
    </source>
</evidence>
<feature type="domain" description="Cux N-terminal" evidence="13">
    <location>
        <begin position="6"/>
        <end position="114"/>
    </location>
</feature>
<feature type="domain" description="CASP C-terminal" evidence="12">
    <location>
        <begin position="387"/>
        <end position="614"/>
    </location>
</feature>
<dbReference type="PANTHER" id="PTHR14043:SF2">
    <property type="entry name" value="HOMEOBOX PROTEIN CUT"/>
    <property type="match status" value="1"/>
</dbReference>
<name>A0A7H9HJ76_9SACH</name>
<evidence type="ECO:0000256" key="6">
    <source>
        <dbReference type="ARBA" id="ARBA00022989"/>
    </source>
</evidence>
<dbReference type="GO" id="GO:0006891">
    <property type="term" value="P:intra-Golgi vesicle-mediated transport"/>
    <property type="evidence" value="ECO:0007669"/>
    <property type="project" value="InterPro"/>
</dbReference>
<comment type="subcellular location">
    <subcellularLocation>
        <location evidence="1">Golgi apparatus membrane</location>
        <topology evidence="1">Single-pass type IV membrane protein</topology>
    </subcellularLocation>
</comment>
<protein>
    <recommendedName>
        <fullName evidence="3">Protein CASP</fullName>
    </recommendedName>
</protein>
<dbReference type="PANTHER" id="PTHR14043">
    <property type="entry name" value="CCAAT DISPLACEMENT PROTEIN-RELATED"/>
    <property type="match status" value="1"/>
</dbReference>
<proteinExistence type="inferred from homology"/>
<dbReference type="OrthoDB" id="10257567at2759"/>
<evidence type="ECO:0000256" key="2">
    <source>
        <dbReference type="ARBA" id="ARBA00006415"/>
    </source>
</evidence>
<keyword evidence="8 10" id="KW-0175">Coiled coil</keyword>
<feature type="coiled-coil region" evidence="10">
    <location>
        <begin position="364"/>
        <end position="422"/>
    </location>
</feature>
<feature type="coiled-coil region" evidence="10">
    <location>
        <begin position="469"/>
        <end position="517"/>
    </location>
</feature>
<keyword evidence="9 11" id="KW-0472">Membrane</keyword>
<evidence type="ECO:0000256" key="3">
    <source>
        <dbReference type="ARBA" id="ARBA00018691"/>
    </source>
</evidence>
<accession>A0A7H9HJ76</accession>
<evidence type="ECO:0000256" key="7">
    <source>
        <dbReference type="ARBA" id="ARBA00023034"/>
    </source>
</evidence>
<gene>
    <name evidence="14" type="ORF">HG537_0A01950</name>
</gene>
<dbReference type="EMBL" id="CP059267">
    <property type="protein sequence ID" value="QLQ77948.1"/>
    <property type="molecule type" value="Genomic_DNA"/>
</dbReference>
<dbReference type="InterPro" id="IPR057476">
    <property type="entry name" value="Cux_N"/>
</dbReference>
<keyword evidence="5 11" id="KW-0812">Transmembrane</keyword>
<feature type="coiled-coil region" evidence="10">
    <location>
        <begin position="178"/>
        <end position="318"/>
    </location>
</feature>
<evidence type="ECO:0000256" key="5">
    <source>
        <dbReference type="ARBA" id="ARBA00022692"/>
    </source>
</evidence>
<dbReference type="Proteomes" id="UP000510647">
    <property type="component" value="Chromosome 1"/>
</dbReference>
<evidence type="ECO:0000256" key="4">
    <source>
        <dbReference type="ARBA" id="ARBA00022448"/>
    </source>
</evidence>
<evidence type="ECO:0000259" key="13">
    <source>
        <dbReference type="Pfam" id="PF25398"/>
    </source>
</evidence>
<dbReference type="InterPro" id="IPR012955">
    <property type="entry name" value="CASP_C"/>
</dbReference>
<dbReference type="GO" id="GO:0000139">
    <property type="term" value="C:Golgi membrane"/>
    <property type="evidence" value="ECO:0007669"/>
    <property type="project" value="UniProtKB-SubCell"/>
</dbReference>